<feature type="transmembrane region" description="Helical" evidence="6">
    <location>
        <begin position="127"/>
        <end position="146"/>
    </location>
</feature>
<dbReference type="Pfam" id="PF08395">
    <property type="entry name" value="7tm_7"/>
    <property type="match status" value="1"/>
</dbReference>
<keyword evidence="2 6" id="KW-1003">Cell membrane</keyword>
<keyword evidence="7" id="KW-0175">Coiled coil</keyword>
<feature type="transmembrane region" description="Helical" evidence="6">
    <location>
        <begin position="40"/>
        <end position="58"/>
    </location>
</feature>
<evidence type="ECO:0000256" key="1">
    <source>
        <dbReference type="ARBA" id="ARBA00004651"/>
    </source>
</evidence>
<protein>
    <recommendedName>
        <fullName evidence="6">Gustatory receptor</fullName>
    </recommendedName>
</protein>
<organism evidence="8 10">
    <name type="scientific">Drosophila simulans</name>
    <name type="common">Fruit fly</name>
    <dbReference type="NCBI Taxonomy" id="7240"/>
    <lineage>
        <taxon>Eukaryota</taxon>
        <taxon>Metazoa</taxon>
        <taxon>Ecdysozoa</taxon>
        <taxon>Arthropoda</taxon>
        <taxon>Hexapoda</taxon>
        <taxon>Insecta</taxon>
        <taxon>Pterygota</taxon>
        <taxon>Neoptera</taxon>
        <taxon>Endopterygota</taxon>
        <taxon>Diptera</taxon>
        <taxon>Brachycera</taxon>
        <taxon>Muscomorpha</taxon>
        <taxon>Ephydroidea</taxon>
        <taxon>Drosophilidae</taxon>
        <taxon>Drosophila</taxon>
        <taxon>Sophophora</taxon>
    </lineage>
</organism>
<evidence type="ECO:0000256" key="4">
    <source>
        <dbReference type="ARBA" id="ARBA00022989"/>
    </source>
</evidence>
<comment type="subcellular location">
    <subcellularLocation>
        <location evidence="1 6">Cell membrane</location>
        <topology evidence="1 6">Multi-pass membrane protein</topology>
    </subcellularLocation>
</comment>
<feature type="transmembrane region" description="Helical" evidence="6">
    <location>
        <begin position="254"/>
        <end position="272"/>
    </location>
</feature>
<dbReference type="STRING" id="7240.B4Q7W2"/>
<keyword evidence="6" id="KW-0675">Receptor</keyword>
<comment type="function">
    <text evidence="6">Gustatory receptor which mediates acceptance or avoidance behavior, depending on its substrates.</text>
</comment>
<dbReference type="GO" id="GO:0050909">
    <property type="term" value="P:sensory perception of taste"/>
    <property type="evidence" value="ECO:0007669"/>
    <property type="project" value="InterPro"/>
</dbReference>
<evidence type="ECO:0000256" key="5">
    <source>
        <dbReference type="ARBA" id="ARBA00023136"/>
    </source>
</evidence>
<dbReference type="OrthoDB" id="7856336at2759"/>
<dbReference type="Proteomes" id="UP000035880">
    <property type="component" value="Chromosome 2L"/>
</dbReference>
<dbReference type="AlphaFoldDB" id="B4Q7W2"/>
<reference evidence="9" key="3">
    <citation type="journal article" date="2013" name="Genome Res.">
        <title>A second-generation assembly of the Drosophila simulans genome provides new insights into patterns of lineage-specific divergence.</title>
        <authorList>
            <person name="Hu T.T."/>
            <person name="Eisen M.B."/>
            <person name="Thornton K.R."/>
            <person name="Andolfatto P."/>
        </authorList>
    </citation>
    <scope>NUCLEOTIDE SEQUENCE [LARGE SCALE GENOMIC DNA]</scope>
    <source>
        <strain evidence="9">W501</strain>
    </source>
</reference>
<feature type="transmembrane region" description="Helical" evidence="6">
    <location>
        <begin position="292"/>
        <end position="314"/>
    </location>
</feature>
<keyword evidence="3 6" id="KW-0812">Transmembrane</keyword>
<dbReference type="GO" id="GO:0007165">
    <property type="term" value="P:signal transduction"/>
    <property type="evidence" value="ECO:0007669"/>
    <property type="project" value="UniProtKB-KW"/>
</dbReference>
<evidence type="ECO:0000256" key="7">
    <source>
        <dbReference type="SAM" id="Coils"/>
    </source>
</evidence>
<keyword evidence="10" id="KW-1185">Reference proteome</keyword>
<accession>B4Q7W2</accession>
<dbReference type="OMA" id="IHESQML"/>
<feature type="transmembrane region" description="Helical" evidence="6">
    <location>
        <begin position="166"/>
        <end position="190"/>
    </location>
</feature>
<evidence type="ECO:0000256" key="3">
    <source>
        <dbReference type="ARBA" id="ARBA00022692"/>
    </source>
</evidence>
<feature type="transmembrane region" description="Helical" evidence="6">
    <location>
        <begin position="78"/>
        <end position="98"/>
    </location>
</feature>
<feature type="transmembrane region" description="Helical" evidence="6">
    <location>
        <begin position="12"/>
        <end position="28"/>
    </location>
</feature>
<dbReference type="GO" id="GO:0005886">
    <property type="term" value="C:plasma membrane"/>
    <property type="evidence" value="ECO:0007669"/>
    <property type="project" value="UniProtKB-SubCell"/>
</dbReference>
<sequence>MFDWVGLLLKAAYYYGQIIGLCNFKIDWQRGRVVAAQRSIIFAIAINVLICMVVLLQISKKFNLDSYFSKVNQLHQYVIIVMVSLRMASGVSTILNRWHQRAQLMRMAECVFRLFLKKPQVKQMSRWAILVKLSVAVVSDFLQMAISIDSVGRLGSKQFVGMALEFWMSAIINMALSQYYLIILFVRAYYHLLKTELRQVIHESQMLSETYPRRGAFMTKCCFLADRIDNIAKLQNELQSIVAQLNQMFDLQGMMVYVGYYIFFISTNYITYSLAKNGIEQLHLTVRAVALGFSWCFFYYMDAILNLFVILNLLDDHKELERILEDRTLFTSALDVRLEQSFESIQLQLIRNPFKFEVLDIFTITRSSSAAMMGSIITHSIFLIQYDMEYF</sequence>
<evidence type="ECO:0000313" key="8">
    <source>
        <dbReference type="EMBL" id="EDX05295.1"/>
    </source>
</evidence>
<gene>
    <name evidence="8" type="primary">Dsim\GD24101</name>
    <name evidence="8" type="ORF">Dsim_GD24101</name>
    <name evidence="9" type="ORF">Dsimw501_GD24101</name>
</gene>
<evidence type="ECO:0000313" key="10">
    <source>
        <dbReference type="Proteomes" id="UP000000304"/>
    </source>
</evidence>
<evidence type="ECO:0000256" key="2">
    <source>
        <dbReference type="ARBA" id="ARBA00022475"/>
    </source>
</evidence>
<reference evidence="8" key="2">
    <citation type="submission" date="2008-06" db="EMBL/GenBank/DDBJ databases">
        <authorList>
            <consortium name="FlyBase"/>
        </authorList>
    </citation>
    <scope>NUCLEOTIDE SEQUENCE</scope>
    <source>
        <strain evidence="8">Mixed</strain>
        <strain evidence="9">W501</strain>
    </source>
</reference>
<keyword evidence="4 6" id="KW-1133">Transmembrane helix</keyword>
<dbReference type="HOGENOM" id="CLU_058694_0_0_1"/>
<keyword evidence="6" id="KW-0807">Transducer</keyword>
<comment type="similarity">
    <text evidence="6">Belongs to the insect chemoreceptor superfamily. Gustatory receptor (GR) family.</text>
</comment>
<dbReference type="EMBL" id="CM000361">
    <property type="protein sequence ID" value="EDX05295.1"/>
    <property type="molecule type" value="Genomic_DNA"/>
</dbReference>
<reference evidence="9" key="4">
    <citation type="submission" date="2014-06" db="EMBL/GenBank/DDBJ databases">
        <authorList>
            <person name="Hu T."/>
            <person name="Eisen M.B."/>
            <person name="Thornton K.R."/>
            <person name="Andolfatto P."/>
        </authorList>
    </citation>
    <scope>NUCLEOTIDE SEQUENCE</scope>
    <source>
        <strain evidence="9">W501</strain>
    </source>
</reference>
<dbReference type="EMBL" id="CM002910">
    <property type="protein sequence ID" value="KMY90656.1"/>
    <property type="molecule type" value="Genomic_DNA"/>
</dbReference>
<proteinExistence type="inferred from homology"/>
<dbReference type="KEGG" id="dsi:Dsimw501_GD24101"/>
<dbReference type="Proteomes" id="UP000000304">
    <property type="component" value="Chromosome 2L"/>
</dbReference>
<evidence type="ECO:0000313" key="9">
    <source>
        <dbReference type="EMBL" id="KMY90656.1"/>
    </source>
</evidence>
<reference evidence="8 10" key="1">
    <citation type="journal article" date="2007" name="Nature">
        <title>Evolution of genes and genomes on the Drosophila phylogeny.</title>
        <authorList>
            <consortium name="Drosophila 12 Genomes Consortium"/>
            <person name="Clark A.G."/>
            <person name="Eisen M.B."/>
            <person name="Smith D.R."/>
            <person name="Bergman C.M."/>
            <person name="Oliver B."/>
            <person name="Markow T.A."/>
            <person name="Kaufman T.C."/>
            <person name="Kellis M."/>
            <person name="Gelbart W."/>
            <person name="Iyer V.N."/>
            <person name="Pollard D.A."/>
            <person name="Sackton T.B."/>
            <person name="Larracuente A.M."/>
            <person name="Singh N.D."/>
            <person name="Abad J.P."/>
            <person name="Abt D.N."/>
            <person name="Adryan B."/>
            <person name="Aguade M."/>
            <person name="Akashi H."/>
            <person name="Anderson W.W."/>
            <person name="Aquadro C.F."/>
            <person name="Ardell D.H."/>
            <person name="Arguello R."/>
            <person name="Artieri C.G."/>
            <person name="Barbash D.A."/>
            <person name="Barker D."/>
            <person name="Barsanti P."/>
            <person name="Batterham P."/>
            <person name="Batzoglou S."/>
            <person name="Begun D."/>
            <person name="Bhutkar A."/>
            <person name="Blanco E."/>
            <person name="Bosak S.A."/>
            <person name="Bradley R.K."/>
            <person name="Brand A.D."/>
            <person name="Brent M.R."/>
            <person name="Brooks A.N."/>
            <person name="Brown R.H."/>
            <person name="Butlin R.K."/>
            <person name="Caggese C."/>
            <person name="Calvi B.R."/>
            <person name="Bernardo de Carvalho A."/>
            <person name="Caspi A."/>
            <person name="Castrezana S."/>
            <person name="Celniker S.E."/>
            <person name="Chang J.L."/>
            <person name="Chapple C."/>
            <person name="Chatterji S."/>
            <person name="Chinwalla A."/>
            <person name="Civetta A."/>
            <person name="Clifton S.W."/>
            <person name="Comeron J.M."/>
            <person name="Costello J.C."/>
            <person name="Coyne J.A."/>
            <person name="Daub J."/>
            <person name="David R.G."/>
            <person name="Delcher A.L."/>
            <person name="Delehaunty K."/>
            <person name="Do C.B."/>
            <person name="Ebling H."/>
            <person name="Edwards K."/>
            <person name="Eickbush T."/>
            <person name="Evans J.D."/>
            <person name="Filipski A."/>
            <person name="Findeiss S."/>
            <person name="Freyhult E."/>
            <person name="Fulton L."/>
            <person name="Fulton R."/>
            <person name="Garcia A.C."/>
            <person name="Gardiner A."/>
            <person name="Garfield D.A."/>
            <person name="Garvin B.E."/>
            <person name="Gibson G."/>
            <person name="Gilbert D."/>
            <person name="Gnerre S."/>
            <person name="Godfrey J."/>
            <person name="Good R."/>
            <person name="Gotea V."/>
            <person name="Gravely B."/>
            <person name="Greenberg A.J."/>
            <person name="Griffiths-Jones S."/>
            <person name="Gross S."/>
            <person name="Guigo R."/>
            <person name="Gustafson E.A."/>
            <person name="Haerty W."/>
            <person name="Hahn M.W."/>
            <person name="Halligan D.L."/>
            <person name="Halpern A.L."/>
            <person name="Halter G.M."/>
            <person name="Han M.V."/>
            <person name="Heger A."/>
            <person name="Hillier L."/>
            <person name="Hinrichs A.S."/>
            <person name="Holmes I."/>
            <person name="Hoskins R.A."/>
            <person name="Hubisz M.J."/>
            <person name="Hultmark D."/>
            <person name="Huntley M.A."/>
            <person name="Jaffe D.B."/>
            <person name="Jagadeeshan S."/>
            <person name="Jeck W.R."/>
            <person name="Johnson J."/>
            <person name="Jones C.D."/>
            <person name="Jordan W.C."/>
            <person name="Karpen G.H."/>
            <person name="Kataoka E."/>
            <person name="Keightley P.D."/>
            <person name="Kheradpour P."/>
            <person name="Kirkness E.F."/>
            <person name="Koerich L.B."/>
            <person name="Kristiansen K."/>
            <person name="Kudrna D."/>
            <person name="Kulathinal R.J."/>
            <person name="Kumar S."/>
            <person name="Kwok R."/>
            <person name="Lander E."/>
            <person name="Langley C.H."/>
            <person name="Lapoint R."/>
            <person name="Lazzaro B.P."/>
            <person name="Lee S.J."/>
            <person name="Levesque L."/>
            <person name="Li R."/>
            <person name="Lin C.F."/>
            <person name="Lin M.F."/>
            <person name="Lindblad-Toh K."/>
            <person name="Llopart A."/>
            <person name="Long M."/>
            <person name="Low L."/>
            <person name="Lozovsky E."/>
            <person name="Lu J."/>
            <person name="Luo M."/>
            <person name="Machado C.A."/>
            <person name="Makalowski W."/>
            <person name="Marzo M."/>
            <person name="Matsuda M."/>
            <person name="Matzkin L."/>
            <person name="McAllister B."/>
            <person name="McBride C.S."/>
            <person name="McKernan B."/>
            <person name="McKernan K."/>
            <person name="Mendez-Lago M."/>
            <person name="Minx P."/>
            <person name="Mollenhauer M.U."/>
            <person name="Montooth K."/>
            <person name="Mount S.M."/>
            <person name="Mu X."/>
            <person name="Myers E."/>
            <person name="Negre B."/>
            <person name="Newfeld S."/>
            <person name="Nielsen R."/>
            <person name="Noor M.A."/>
            <person name="O'Grady P."/>
            <person name="Pachter L."/>
            <person name="Papaceit M."/>
            <person name="Parisi M.J."/>
            <person name="Parisi M."/>
            <person name="Parts L."/>
            <person name="Pedersen J.S."/>
            <person name="Pesole G."/>
            <person name="Phillippy A.M."/>
            <person name="Ponting C.P."/>
            <person name="Pop M."/>
            <person name="Porcelli D."/>
            <person name="Powell J.R."/>
            <person name="Prohaska S."/>
            <person name="Pruitt K."/>
            <person name="Puig M."/>
            <person name="Quesneville H."/>
            <person name="Ram K.R."/>
            <person name="Rand D."/>
            <person name="Rasmussen M.D."/>
            <person name="Reed L.K."/>
            <person name="Reenan R."/>
            <person name="Reily A."/>
            <person name="Remington K.A."/>
            <person name="Rieger T.T."/>
            <person name="Ritchie M.G."/>
            <person name="Robin C."/>
            <person name="Rogers Y.H."/>
            <person name="Rohde C."/>
            <person name="Rozas J."/>
            <person name="Rubenfield M.J."/>
            <person name="Ruiz A."/>
            <person name="Russo S."/>
            <person name="Salzberg S.L."/>
            <person name="Sanchez-Gracia A."/>
            <person name="Saranga D.J."/>
            <person name="Sato H."/>
            <person name="Schaeffer S.W."/>
            <person name="Schatz M.C."/>
            <person name="Schlenke T."/>
            <person name="Schwartz R."/>
            <person name="Segarra C."/>
            <person name="Singh R.S."/>
            <person name="Sirot L."/>
            <person name="Sirota M."/>
            <person name="Sisneros N.B."/>
            <person name="Smith C.D."/>
            <person name="Smith T.F."/>
            <person name="Spieth J."/>
            <person name="Stage D.E."/>
            <person name="Stark A."/>
            <person name="Stephan W."/>
            <person name="Strausberg R.L."/>
            <person name="Strempel S."/>
            <person name="Sturgill D."/>
            <person name="Sutton G."/>
            <person name="Sutton G.G."/>
            <person name="Tao W."/>
            <person name="Teichmann S."/>
            <person name="Tobari Y.N."/>
            <person name="Tomimura Y."/>
            <person name="Tsolas J.M."/>
            <person name="Valente V.L."/>
            <person name="Venter E."/>
            <person name="Venter J.C."/>
            <person name="Vicario S."/>
            <person name="Vieira F.G."/>
            <person name="Vilella A.J."/>
            <person name="Villasante A."/>
            <person name="Walenz B."/>
            <person name="Wang J."/>
            <person name="Wasserman M."/>
            <person name="Watts T."/>
            <person name="Wilson D."/>
            <person name="Wilson R.K."/>
            <person name="Wing R.A."/>
            <person name="Wolfner M.F."/>
            <person name="Wong A."/>
            <person name="Wong G.K."/>
            <person name="Wu C.I."/>
            <person name="Wu G."/>
            <person name="Yamamoto D."/>
            <person name="Yang H.P."/>
            <person name="Yang S.P."/>
            <person name="Yorke J.A."/>
            <person name="Yoshida K."/>
            <person name="Zdobnov E."/>
            <person name="Zhang P."/>
            <person name="Zhang Y."/>
            <person name="Zimin A.V."/>
            <person name="Baldwin J."/>
            <person name="Abdouelleil A."/>
            <person name="Abdulkadir J."/>
            <person name="Abebe A."/>
            <person name="Abera B."/>
            <person name="Abreu J."/>
            <person name="Acer S.C."/>
            <person name="Aftuck L."/>
            <person name="Alexander A."/>
            <person name="An P."/>
            <person name="Anderson E."/>
            <person name="Anderson S."/>
            <person name="Arachi H."/>
            <person name="Azer M."/>
            <person name="Bachantsang P."/>
            <person name="Barry A."/>
            <person name="Bayul T."/>
            <person name="Berlin A."/>
            <person name="Bessette D."/>
            <person name="Bloom T."/>
            <person name="Blye J."/>
            <person name="Boguslavskiy L."/>
            <person name="Bonnet C."/>
            <person name="Boukhgalter B."/>
            <person name="Bourzgui I."/>
            <person name="Brown A."/>
            <person name="Cahill P."/>
            <person name="Channer S."/>
            <person name="Cheshatsang Y."/>
            <person name="Chuda L."/>
            <person name="Citroen M."/>
            <person name="Collymore A."/>
            <person name="Cooke P."/>
            <person name="Costello M."/>
            <person name="D'Aco K."/>
            <person name="Daza R."/>
            <person name="De Haan G."/>
            <person name="DeGray S."/>
            <person name="DeMaso C."/>
            <person name="Dhargay N."/>
            <person name="Dooley K."/>
            <person name="Dooley E."/>
            <person name="Doricent M."/>
            <person name="Dorje P."/>
            <person name="Dorjee K."/>
            <person name="Dupes A."/>
            <person name="Elong R."/>
            <person name="Falk J."/>
            <person name="Farina A."/>
            <person name="Faro S."/>
            <person name="Ferguson D."/>
            <person name="Fisher S."/>
            <person name="Foley C.D."/>
            <person name="Franke A."/>
            <person name="Friedrich D."/>
            <person name="Gadbois L."/>
            <person name="Gearin G."/>
            <person name="Gearin C.R."/>
            <person name="Giannoukos G."/>
            <person name="Goode T."/>
            <person name="Graham J."/>
            <person name="Grandbois E."/>
            <person name="Grewal S."/>
            <person name="Gyaltsen K."/>
            <person name="Hafez N."/>
            <person name="Hagos B."/>
            <person name="Hall J."/>
            <person name="Henson C."/>
            <person name="Hollinger A."/>
            <person name="Honan T."/>
            <person name="Huard M.D."/>
            <person name="Hughes L."/>
            <person name="Hurhula B."/>
            <person name="Husby M.E."/>
            <person name="Kamat A."/>
            <person name="Kanga B."/>
            <person name="Kashin S."/>
            <person name="Khazanovich D."/>
            <person name="Kisner P."/>
            <person name="Lance K."/>
            <person name="Lara M."/>
            <person name="Lee W."/>
            <person name="Lennon N."/>
            <person name="Letendre F."/>
            <person name="LeVine R."/>
            <person name="Lipovsky A."/>
            <person name="Liu X."/>
            <person name="Liu J."/>
            <person name="Liu S."/>
            <person name="Lokyitsang T."/>
            <person name="Lokyitsang Y."/>
            <person name="Lubonja R."/>
            <person name="Lui A."/>
            <person name="MacDonald P."/>
            <person name="Magnisalis V."/>
            <person name="Maru K."/>
            <person name="Matthews C."/>
            <person name="McCusker W."/>
            <person name="McDonough S."/>
            <person name="Mehta T."/>
            <person name="Meldrim J."/>
            <person name="Meneus L."/>
            <person name="Mihai O."/>
            <person name="Mihalev A."/>
            <person name="Mihova T."/>
            <person name="Mittelman R."/>
            <person name="Mlenga V."/>
            <person name="Montmayeur A."/>
            <person name="Mulrain L."/>
            <person name="Navidi A."/>
            <person name="Naylor J."/>
            <person name="Negash T."/>
            <person name="Nguyen T."/>
            <person name="Nguyen N."/>
            <person name="Nicol R."/>
            <person name="Norbu C."/>
            <person name="Norbu N."/>
            <person name="Novod N."/>
            <person name="O'Neill B."/>
            <person name="Osman S."/>
            <person name="Markiewicz E."/>
            <person name="Oyono O.L."/>
            <person name="Patti C."/>
            <person name="Phunkhang P."/>
            <person name="Pierre F."/>
            <person name="Priest M."/>
            <person name="Raghuraman S."/>
            <person name="Rege F."/>
            <person name="Reyes R."/>
            <person name="Rise C."/>
            <person name="Rogov P."/>
            <person name="Ross K."/>
            <person name="Ryan E."/>
            <person name="Settipalli S."/>
            <person name="Shea T."/>
            <person name="Sherpa N."/>
            <person name="Shi L."/>
            <person name="Shih D."/>
            <person name="Sparrow T."/>
            <person name="Spaulding J."/>
            <person name="Stalker J."/>
            <person name="Stange-Thomann N."/>
            <person name="Stavropoulos S."/>
            <person name="Stone C."/>
            <person name="Strader C."/>
            <person name="Tesfaye S."/>
            <person name="Thomson T."/>
            <person name="Thoulutsang Y."/>
            <person name="Thoulutsang D."/>
            <person name="Topham K."/>
            <person name="Topping I."/>
            <person name="Tsamla T."/>
            <person name="Vassiliev H."/>
            <person name="Vo A."/>
            <person name="Wangchuk T."/>
            <person name="Wangdi T."/>
            <person name="Weiand M."/>
            <person name="Wilkinson J."/>
            <person name="Wilson A."/>
            <person name="Yadav S."/>
            <person name="Young G."/>
            <person name="Yu Q."/>
            <person name="Zembek L."/>
            <person name="Zhong D."/>
            <person name="Zimmer A."/>
            <person name="Zwirko Z."/>
            <person name="Jaffe D.B."/>
            <person name="Alvarez P."/>
            <person name="Brockman W."/>
            <person name="Butler J."/>
            <person name="Chin C."/>
            <person name="Gnerre S."/>
            <person name="Grabherr M."/>
            <person name="Kleber M."/>
            <person name="Mauceli E."/>
            <person name="MacCallum I."/>
        </authorList>
    </citation>
    <scope>NUCLEOTIDE SEQUENCE [LARGE SCALE GENOMIC DNA]</scope>
    <source>
        <strain evidence="8">Mixed</strain>
        <strain evidence="10">mosaic</strain>
    </source>
</reference>
<keyword evidence="5 6" id="KW-0472">Membrane</keyword>
<dbReference type="InterPro" id="IPR013604">
    <property type="entry name" value="7TM_chemorcpt"/>
</dbReference>
<feature type="coiled-coil region" evidence="7">
    <location>
        <begin position="224"/>
        <end position="251"/>
    </location>
</feature>
<name>B4Q7W2_DROSI</name>
<evidence type="ECO:0000256" key="6">
    <source>
        <dbReference type="RuleBase" id="RU363108"/>
    </source>
</evidence>